<evidence type="ECO:0000256" key="2">
    <source>
        <dbReference type="SAM" id="Phobius"/>
    </source>
</evidence>
<organism evidence="3 4">
    <name type="scientific">Microbacterium ginsengiterrae</name>
    <dbReference type="NCBI Taxonomy" id="546115"/>
    <lineage>
        <taxon>Bacteria</taxon>
        <taxon>Bacillati</taxon>
        <taxon>Actinomycetota</taxon>
        <taxon>Actinomycetes</taxon>
        <taxon>Micrococcales</taxon>
        <taxon>Microbacteriaceae</taxon>
        <taxon>Microbacterium</taxon>
    </lineage>
</organism>
<keyword evidence="3" id="KW-0378">Hydrolase</keyword>
<evidence type="ECO:0000256" key="1">
    <source>
        <dbReference type="NCBIfam" id="TIGR02228"/>
    </source>
</evidence>
<evidence type="ECO:0000313" key="4">
    <source>
        <dbReference type="Proteomes" id="UP000517712"/>
    </source>
</evidence>
<dbReference type="CDD" id="cd06530">
    <property type="entry name" value="S26_SPase_I"/>
    <property type="match status" value="1"/>
</dbReference>
<gene>
    <name evidence="3" type="ORF">HD600_001931</name>
</gene>
<dbReference type="InterPro" id="IPR001733">
    <property type="entry name" value="Peptidase_S26B"/>
</dbReference>
<keyword evidence="2" id="KW-0812">Transmembrane</keyword>
<dbReference type="GO" id="GO:0009003">
    <property type="term" value="F:signal peptidase activity"/>
    <property type="evidence" value="ECO:0007669"/>
    <property type="project" value="UniProtKB-EC"/>
</dbReference>
<feature type="transmembrane region" description="Helical" evidence="2">
    <location>
        <begin position="143"/>
        <end position="169"/>
    </location>
</feature>
<dbReference type="GO" id="GO:0016020">
    <property type="term" value="C:membrane"/>
    <property type="evidence" value="ECO:0007669"/>
    <property type="project" value="UniProtKB-UniRule"/>
</dbReference>
<name>A0A7W9CD82_9MICO</name>
<dbReference type="GO" id="GO:0004252">
    <property type="term" value="F:serine-type endopeptidase activity"/>
    <property type="evidence" value="ECO:0007669"/>
    <property type="project" value="UniProtKB-UniRule"/>
</dbReference>
<evidence type="ECO:0000313" key="3">
    <source>
        <dbReference type="EMBL" id="MBB5743434.1"/>
    </source>
</evidence>
<keyword evidence="2" id="KW-1133">Transmembrane helix</keyword>
<proteinExistence type="predicted"/>
<dbReference type="AlphaFoldDB" id="A0A7W9CD82"/>
<reference evidence="3 4" key="1">
    <citation type="submission" date="2020-08" db="EMBL/GenBank/DDBJ databases">
        <title>Sequencing the genomes of 1000 actinobacteria strains.</title>
        <authorList>
            <person name="Klenk H.-P."/>
        </authorList>
    </citation>
    <scope>NUCLEOTIDE SEQUENCE [LARGE SCALE GENOMIC DNA]</scope>
    <source>
        <strain evidence="3 4">DSM 24823</strain>
    </source>
</reference>
<dbReference type="GO" id="GO:0006465">
    <property type="term" value="P:signal peptide processing"/>
    <property type="evidence" value="ECO:0007669"/>
    <property type="project" value="UniProtKB-UniRule"/>
</dbReference>
<comment type="caution">
    <text evidence="3">The sequence shown here is derived from an EMBL/GenBank/DDBJ whole genome shotgun (WGS) entry which is preliminary data.</text>
</comment>
<dbReference type="EMBL" id="JACHMU010000001">
    <property type="protein sequence ID" value="MBB5743434.1"/>
    <property type="molecule type" value="Genomic_DNA"/>
</dbReference>
<keyword evidence="2" id="KW-0472">Membrane</keyword>
<keyword evidence="4" id="KW-1185">Reference proteome</keyword>
<feature type="transmembrane region" description="Helical" evidence="2">
    <location>
        <begin position="20"/>
        <end position="49"/>
    </location>
</feature>
<protein>
    <recommendedName>
        <fullName evidence="1">Signal peptidase I</fullName>
        <ecNumber evidence="1">3.4.21.89</ecNumber>
    </recommendedName>
</protein>
<dbReference type="EC" id="3.4.21.89" evidence="1"/>
<dbReference type="RefSeq" id="WP_184283320.1">
    <property type="nucleotide sequence ID" value="NZ_BAAAPG010000001.1"/>
</dbReference>
<accession>A0A7W9CD82</accession>
<dbReference type="InterPro" id="IPR019533">
    <property type="entry name" value="Peptidase_S26"/>
</dbReference>
<sequence>MTAQPRHARKGRRPGLAKDIVLVVAALLGLATVGWTVYAQVTGATIIVLKTGSMSPGMPQGSGALSMPADAAELEIGDVVSAKLDDSSPWVTHRIVGIDSVPGDPQKRELVLRGDANATDDLFPYTVEKVLRVQFPIPFAGPVLAVVTAPLFLGGLVLVIGLLVVWAFWPAPVEEIEEELALRHGRTERSA</sequence>
<dbReference type="NCBIfam" id="TIGR02228">
    <property type="entry name" value="sigpep_I_arch"/>
    <property type="match status" value="1"/>
</dbReference>
<dbReference type="Proteomes" id="UP000517712">
    <property type="component" value="Unassembled WGS sequence"/>
</dbReference>